<name>A0ABW2R3N4_9BURK</name>
<accession>A0ABW2R3N4</accession>
<proteinExistence type="predicted"/>
<evidence type="ECO:0000313" key="2">
    <source>
        <dbReference type="EMBL" id="MFC7432997.1"/>
    </source>
</evidence>
<reference evidence="3" key="1">
    <citation type="journal article" date="2019" name="Int. J. Syst. Evol. Microbiol.">
        <title>The Global Catalogue of Microorganisms (GCM) 10K type strain sequencing project: providing services to taxonomists for standard genome sequencing and annotation.</title>
        <authorList>
            <consortium name="The Broad Institute Genomics Platform"/>
            <consortium name="The Broad Institute Genome Sequencing Center for Infectious Disease"/>
            <person name="Wu L."/>
            <person name="Ma J."/>
        </authorList>
    </citation>
    <scope>NUCLEOTIDE SEQUENCE [LARGE SCALE GENOMIC DNA]</scope>
    <source>
        <strain evidence="3">CCUG 54518</strain>
    </source>
</reference>
<evidence type="ECO:0000256" key="1">
    <source>
        <dbReference type="SAM" id="SignalP"/>
    </source>
</evidence>
<evidence type="ECO:0008006" key="4">
    <source>
        <dbReference type="Google" id="ProtNLM"/>
    </source>
</evidence>
<dbReference type="EMBL" id="JBHTBX010000001">
    <property type="protein sequence ID" value="MFC7432997.1"/>
    <property type="molecule type" value="Genomic_DNA"/>
</dbReference>
<sequence>MRLLFMILAVLSSPVATAQWAVYDKKVHEQLTFINHIVEIKGSEFTKLDQHFKNQLSTAAANGGGDLTLGDGDSKAVLKALDTKFDELTELSEEDKKKYAGTVQDCGDEKLNSAHFQACAGLRNLRLQTLKQSQALLKTLDARRKQIVQLVEKSRSLGANGQPSRAGELQRYQFELQAQQALLQTDAMQLQILMDGYRQRENVYEMQMAEARRATDTRPPGSLVKLGAVPFSKDLMKKLD</sequence>
<keyword evidence="3" id="KW-1185">Reference proteome</keyword>
<feature type="signal peptide" evidence="1">
    <location>
        <begin position="1"/>
        <end position="18"/>
    </location>
</feature>
<gene>
    <name evidence="2" type="ORF">ACFQNJ_00535</name>
</gene>
<organism evidence="2 3">
    <name type="scientific">Hydrogenophaga bisanensis</name>
    <dbReference type="NCBI Taxonomy" id="439611"/>
    <lineage>
        <taxon>Bacteria</taxon>
        <taxon>Pseudomonadati</taxon>
        <taxon>Pseudomonadota</taxon>
        <taxon>Betaproteobacteria</taxon>
        <taxon>Burkholderiales</taxon>
        <taxon>Comamonadaceae</taxon>
        <taxon>Hydrogenophaga</taxon>
    </lineage>
</organism>
<keyword evidence="1" id="KW-0732">Signal</keyword>
<protein>
    <recommendedName>
        <fullName evidence="4">Type IV secretion system protein VirB5</fullName>
    </recommendedName>
</protein>
<dbReference type="RefSeq" id="WP_382253057.1">
    <property type="nucleotide sequence ID" value="NZ_JBHTBX010000001.1"/>
</dbReference>
<feature type="chain" id="PRO_5045103582" description="Type IV secretion system protein VirB5" evidence="1">
    <location>
        <begin position="19"/>
        <end position="240"/>
    </location>
</feature>
<evidence type="ECO:0000313" key="3">
    <source>
        <dbReference type="Proteomes" id="UP001596495"/>
    </source>
</evidence>
<comment type="caution">
    <text evidence="2">The sequence shown here is derived from an EMBL/GenBank/DDBJ whole genome shotgun (WGS) entry which is preliminary data.</text>
</comment>
<dbReference type="Proteomes" id="UP001596495">
    <property type="component" value="Unassembled WGS sequence"/>
</dbReference>